<evidence type="ECO:0000313" key="12">
    <source>
        <dbReference type="EMBL" id="KAH3685033.1"/>
    </source>
</evidence>
<comment type="function">
    <text evidence="10">Acts as a component of the essential kinetochore-associated NDC80 complex, which is required for chromosome segregation and spindle checkpoint activity.</text>
</comment>
<keyword evidence="4 10" id="KW-0498">Mitosis</keyword>
<dbReference type="GO" id="GO:0005634">
    <property type="term" value="C:nucleus"/>
    <property type="evidence" value="ECO:0007669"/>
    <property type="project" value="UniProtKB-SubCell"/>
</dbReference>
<comment type="similarity">
    <text evidence="1 10">Belongs to the SPC24 family.</text>
</comment>
<evidence type="ECO:0000256" key="3">
    <source>
        <dbReference type="ARBA" id="ARBA00022618"/>
    </source>
</evidence>
<dbReference type="InterPro" id="IPR013252">
    <property type="entry name" value="Ndc80_Spc24"/>
</dbReference>
<dbReference type="CDD" id="cd11565">
    <property type="entry name" value="RWD_Spc24"/>
    <property type="match status" value="1"/>
</dbReference>
<evidence type="ECO:0000256" key="4">
    <source>
        <dbReference type="ARBA" id="ARBA00022776"/>
    </source>
</evidence>
<dbReference type="InterPro" id="IPR038066">
    <property type="entry name" value="Spc24_Fungi_globular_sf"/>
</dbReference>
<dbReference type="Pfam" id="PF08286">
    <property type="entry name" value="Spc24"/>
    <property type="match status" value="1"/>
</dbReference>
<evidence type="ECO:0000256" key="7">
    <source>
        <dbReference type="ARBA" id="ARBA00023242"/>
    </source>
</evidence>
<organism evidence="12 13">
    <name type="scientific">Wickerhamomyces pijperi</name>
    <name type="common">Yeast</name>
    <name type="synonym">Pichia pijperi</name>
    <dbReference type="NCBI Taxonomy" id="599730"/>
    <lineage>
        <taxon>Eukaryota</taxon>
        <taxon>Fungi</taxon>
        <taxon>Dikarya</taxon>
        <taxon>Ascomycota</taxon>
        <taxon>Saccharomycotina</taxon>
        <taxon>Saccharomycetes</taxon>
        <taxon>Phaffomycetales</taxon>
        <taxon>Wickerhamomycetaceae</taxon>
        <taxon>Wickerhamomyces</taxon>
    </lineage>
</organism>
<name>A0A9P8Q6I7_WICPI</name>
<keyword evidence="6 11" id="KW-0175">Coiled coil</keyword>
<evidence type="ECO:0000256" key="6">
    <source>
        <dbReference type="ARBA" id="ARBA00023054"/>
    </source>
</evidence>
<feature type="coiled-coil region" evidence="11">
    <location>
        <begin position="42"/>
        <end position="79"/>
    </location>
</feature>
<dbReference type="AlphaFoldDB" id="A0A9P8Q6I7"/>
<accession>A0A9P8Q6I7</accession>
<sequence length="202" mass="23651">MEVENLITDTTKEVLNIIDDVKLLYNFDNDQGKIDLASNNLKKIQQLRLEQLNKLKQSLKSAHIKLRTKQNTVKDLTENGALSEVIKRKDMSFNEEAELNRKLREVNSKKTSLANSISRFMDELNEIERQFELLDDEPLLENVEDKSALLKLAFYRSFGVSFDDRKNLVIIFNKREGYSDFLELGGEKYSDFFVTNYIWDRV</sequence>
<evidence type="ECO:0000256" key="11">
    <source>
        <dbReference type="SAM" id="Coils"/>
    </source>
</evidence>
<protein>
    <recommendedName>
        <fullName evidence="10">Kinetochore protein Spc24</fullName>
    </recommendedName>
</protein>
<dbReference type="SUPFAM" id="SSF143026">
    <property type="entry name" value="Kinetochore globular domain"/>
    <property type="match status" value="1"/>
</dbReference>
<evidence type="ECO:0000256" key="8">
    <source>
        <dbReference type="ARBA" id="ARBA00023306"/>
    </source>
</evidence>
<evidence type="ECO:0000256" key="10">
    <source>
        <dbReference type="RuleBase" id="RU368011"/>
    </source>
</evidence>
<reference evidence="12" key="2">
    <citation type="submission" date="2021-01" db="EMBL/GenBank/DDBJ databases">
        <authorList>
            <person name="Schikora-Tamarit M.A."/>
        </authorList>
    </citation>
    <scope>NUCLEOTIDE SEQUENCE</scope>
    <source>
        <strain evidence="12">CBS2887</strain>
    </source>
</reference>
<comment type="caution">
    <text evidence="12">The sequence shown here is derived from an EMBL/GenBank/DDBJ whole genome shotgun (WGS) entry which is preliminary data.</text>
</comment>
<keyword evidence="7 10" id="KW-0539">Nucleus</keyword>
<keyword evidence="8 10" id="KW-0131">Cell cycle</keyword>
<dbReference type="GO" id="GO:0051301">
    <property type="term" value="P:cell division"/>
    <property type="evidence" value="ECO:0007669"/>
    <property type="project" value="UniProtKB-UniRule"/>
</dbReference>
<evidence type="ECO:0000313" key="13">
    <source>
        <dbReference type="Proteomes" id="UP000774326"/>
    </source>
</evidence>
<comment type="subunit">
    <text evidence="10">Component of the NDC80 complex.</text>
</comment>
<gene>
    <name evidence="12" type="ORF">WICPIJ_003970</name>
</gene>
<dbReference type="GO" id="GO:0031262">
    <property type="term" value="C:Ndc80 complex"/>
    <property type="evidence" value="ECO:0007669"/>
    <property type="project" value="TreeGrafter"/>
</dbReference>
<keyword evidence="9 10" id="KW-0137">Centromere</keyword>
<evidence type="ECO:0000256" key="9">
    <source>
        <dbReference type="ARBA" id="ARBA00023328"/>
    </source>
</evidence>
<dbReference type="EMBL" id="JAEUBG010002190">
    <property type="protein sequence ID" value="KAH3685033.1"/>
    <property type="molecule type" value="Genomic_DNA"/>
</dbReference>
<keyword evidence="2 10" id="KW-0158">Chromosome</keyword>
<dbReference type="PANTHER" id="PTHR22142:SF2">
    <property type="entry name" value="KINETOCHORE PROTEIN SPC24"/>
    <property type="match status" value="1"/>
</dbReference>
<reference evidence="12" key="1">
    <citation type="journal article" date="2021" name="Open Biol.">
        <title>Shared evolutionary footprints suggest mitochondrial oxidative damage underlies multiple complex I losses in fungi.</title>
        <authorList>
            <person name="Schikora-Tamarit M.A."/>
            <person name="Marcet-Houben M."/>
            <person name="Nosek J."/>
            <person name="Gabaldon T."/>
        </authorList>
    </citation>
    <scope>NUCLEOTIDE SEQUENCE</scope>
    <source>
        <strain evidence="12">CBS2887</strain>
    </source>
</reference>
<proteinExistence type="inferred from homology"/>
<dbReference type="Proteomes" id="UP000774326">
    <property type="component" value="Unassembled WGS sequence"/>
</dbReference>
<keyword evidence="13" id="KW-1185">Reference proteome</keyword>
<comment type="subcellular location">
    <subcellularLocation>
        <location evidence="10">Nucleus</location>
    </subcellularLocation>
    <subcellularLocation>
        <location evidence="10">Chromosome</location>
        <location evidence="10">Centromere</location>
        <location evidence="10">Kinetochore</location>
    </subcellularLocation>
</comment>
<dbReference type="GO" id="GO:0008017">
    <property type="term" value="F:microtubule binding"/>
    <property type="evidence" value="ECO:0007669"/>
    <property type="project" value="TreeGrafter"/>
</dbReference>
<keyword evidence="5 10" id="KW-0995">Kinetochore</keyword>
<dbReference type="PANTHER" id="PTHR22142">
    <property type="match status" value="1"/>
</dbReference>
<dbReference type="Gene3D" id="3.30.160.430">
    <property type="match status" value="1"/>
</dbReference>
<feature type="coiled-coil region" evidence="11">
    <location>
        <begin position="110"/>
        <end position="137"/>
    </location>
</feature>
<keyword evidence="3 10" id="KW-0132">Cell division</keyword>
<evidence type="ECO:0000256" key="2">
    <source>
        <dbReference type="ARBA" id="ARBA00022454"/>
    </source>
</evidence>
<evidence type="ECO:0000256" key="1">
    <source>
        <dbReference type="ARBA" id="ARBA00007804"/>
    </source>
</evidence>
<dbReference type="OrthoDB" id="3344830at2759"/>
<dbReference type="GO" id="GO:0007059">
    <property type="term" value="P:chromosome segregation"/>
    <property type="evidence" value="ECO:0007669"/>
    <property type="project" value="TreeGrafter"/>
</dbReference>
<evidence type="ECO:0000256" key="5">
    <source>
        <dbReference type="ARBA" id="ARBA00022838"/>
    </source>
</evidence>